<evidence type="ECO:0000313" key="13">
    <source>
        <dbReference type="EMBL" id="KPL91765.1"/>
    </source>
</evidence>
<comment type="subcellular location">
    <subcellularLocation>
        <location evidence="2">Cytoplasm</location>
    </subcellularLocation>
</comment>
<keyword evidence="5" id="KW-0963">Cytoplasm</keyword>
<evidence type="ECO:0000256" key="5">
    <source>
        <dbReference type="ARBA" id="ARBA00022490"/>
    </source>
</evidence>
<evidence type="ECO:0000256" key="4">
    <source>
        <dbReference type="ARBA" id="ARBA00012055"/>
    </source>
</evidence>
<dbReference type="Gene3D" id="3.40.50.450">
    <property type="match status" value="1"/>
</dbReference>
<dbReference type="Proteomes" id="UP000050501">
    <property type="component" value="Unassembled WGS sequence"/>
</dbReference>
<evidence type="ECO:0000256" key="11">
    <source>
        <dbReference type="ARBA" id="ARBA00038478"/>
    </source>
</evidence>
<dbReference type="GO" id="GO:0042802">
    <property type="term" value="F:identical protein binding"/>
    <property type="evidence" value="ECO:0007669"/>
    <property type="project" value="TreeGrafter"/>
</dbReference>
<dbReference type="FunFam" id="3.40.50.460:FF:000002">
    <property type="entry name" value="ATP-dependent 6-phosphofructokinase"/>
    <property type="match status" value="1"/>
</dbReference>
<dbReference type="NCBIfam" id="NF002872">
    <property type="entry name" value="PRK03202.1"/>
    <property type="match status" value="1"/>
</dbReference>
<dbReference type="InterPro" id="IPR022953">
    <property type="entry name" value="ATP_PFK"/>
</dbReference>
<evidence type="ECO:0000256" key="10">
    <source>
        <dbReference type="ARBA" id="ARBA00023152"/>
    </source>
</evidence>
<dbReference type="PRINTS" id="PR00476">
    <property type="entry name" value="PHFRCTKINASE"/>
</dbReference>
<reference evidence="13 14" key="1">
    <citation type="submission" date="2015-07" db="EMBL/GenBank/DDBJ databases">
        <title>Genome sequence of Levilinea saccharolytica DSM 16555.</title>
        <authorList>
            <person name="Hemp J."/>
            <person name="Ward L.M."/>
            <person name="Pace L.A."/>
            <person name="Fischer W.W."/>
        </authorList>
    </citation>
    <scope>NUCLEOTIDE SEQUENCE [LARGE SCALE GENOMIC DNA]</scope>
    <source>
        <strain evidence="13 14">KIBI-1</strain>
    </source>
</reference>
<dbReference type="PIRSF" id="PIRSF000532">
    <property type="entry name" value="ATP_PFK_prok"/>
    <property type="match status" value="1"/>
</dbReference>
<dbReference type="GO" id="GO:0005524">
    <property type="term" value="F:ATP binding"/>
    <property type="evidence" value="ECO:0007669"/>
    <property type="project" value="InterPro"/>
</dbReference>
<dbReference type="InterPro" id="IPR012003">
    <property type="entry name" value="ATP_PFK_prok-type"/>
</dbReference>
<dbReference type="GO" id="GO:0046872">
    <property type="term" value="F:metal ion binding"/>
    <property type="evidence" value="ECO:0007669"/>
    <property type="project" value="UniProtKB-KW"/>
</dbReference>
<dbReference type="GO" id="GO:0061621">
    <property type="term" value="P:canonical glycolysis"/>
    <property type="evidence" value="ECO:0007669"/>
    <property type="project" value="TreeGrafter"/>
</dbReference>
<dbReference type="GO" id="GO:0003872">
    <property type="term" value="F:6-phosphofructokinase activity"/>
    <property type="evidence" value="ECO:0007669"/>
    <property type="project" value="UniProtKB-EC"/>
</dbReference>
<dbReference type="InterPro" id="IPR000023">
    <property type="entry name" value="Phosphofructokinase_dom"/>
</dbReference>
<keyword evidence="9" id="KW-0460">Magnesium</keyword>
<gene>
    <name evidence="13" type="ORF">ADN01_00285</name>
</gene>
<dbReference type="PANTHER" id="PTHR13697">
    <property type="entry name" value="PHOSPHOFRUCTOKINASE"/>
    <property type="match status" value="1"/>
</dbReference>
<dbReference type="GO" id="GO:0048029">
    <property type="term" value="F:monosaccharide binding"/>
    <property type="evidence" value="ECO:0007669"/>
    <property type="project" value="TreeGrafter"/>
</dbReference>
<dbReference type="GO" id="GO:0030388">
    <property type="term" value="P:fructose 1,6-bisphosphate metabolic process"/>
    <property type="evidence" value="ECO:0007669"/>
    <property type="project" value="TreeGrafter"/>
</dbReference>
<dbReference type="RefSeq" id="WP_062417978.1">
    <property type="nucleotide sequence ID" value="NZ_DF967974.1"/>
</dbReference>
<evidence type="ECO:0000256" key="2">
    <source>
        <dbReference type="ARBA" id="ARBA00004496"/>
    </source>
</evidence>
<organism evidence="13 14">
    <name type="scientific">Levilinea saccharolytica</name>
    <dbReference type="NCBI Taxonomy" id="229921"/>
    <lineage>
        <taxon>Bacteria</taxon>
        <taxon>Bacillati</taxon>
        <taxon>Chloroflexota</taxon>
        <taxon>Anaerolineae</taxon>
        <taxon>Anaerolineales</taxon>
        <taxon>Anaerolineaceae</taxon>
        <taxon>Levilinea</taxon>
    </lineage>
</organism>
<keyword evidence="10" id="KW-0324">Glycolysis</keyword>
<dbReference type="GO" id="GO:0016208">
    <property type="term" value="F:AMP binding"/>
    <property type="evidence" value="ECO:0007669"/>
    <property type="project" value="TreeGrafter"/>
</dbReference>
<evidence type="ECO:0000259" key="12">
    <source>
        <dbReference type="Pfam" id="PF00365"/>
    </source>
</evidence>
<evidence type="ECO:0000256" key="9">
    <source>
        <dbReference type="ARBA" id="ARBA00022842"/>
    </source>
</evidence>
<dbReference type="EMBL" id="LGCM01000002">
    <property type="protein sequence ID" value="KPL91765.1"/>
    <property type="molecule type" value="Genomic_DNA"/>
</dbReference>
<dbReference type="UniPathway" id="UPA00109">
    <property type="reaction ID" value="UER00182"/>
</dbReference>
<comment type="caution">
    <text evidence="13">The sequence shown here is derived from an EMBL/GenBank/DDBJ whole genome shotgun (WGS) entry which is preliminary data.</text>
</comment>
<name>A0A0P6YHQ1_9CHLR</name>
<keyword evidence="6" id="KW-0808">Transferase</keyword>
<dbReference type="Gene3D" id="3.40.50.460">
    <property type="entry name" value="Phosphofructokinase domain"/>
    <property type="match status" value="1"/>
</dbReference>
<evidence type="ECO:0000256" key="1">
    <source>
        <dbReference type="ARBA" id="ARBA00001946"/>
    </source>
</evidence>
<protein>
    <recommendedName>
        <fullName evidence="4">6-phosphofructokinase</fullName>
        <ecNumber evidence="4">2.7.1.11</ecNumber>
    </recommendedName>
</protein>
<dbReference type="PANTHER" id="PTHR13697:SF52">
    <property type="entry name" value="ATP-DEPENDENT 6-PHOSPHOFRUCTOKINASE 3"/>
    <property type="match status" value="1"/>
</dbReference>
<dbReference type="Pfam" id="PF00365">
    <property type="entry name" value="PFK"/>
    <property type="match status" value="1"/>
</dbReference>
<evidence type="ECO:0000256" key="7">
    <source>
        <dbReference type="ARBA" id="ARBA00022723"/>
    </source>
</evidence>
<dbReference type="EC" id="2.7.1.11" evidence="4"/>
<dbReference type="GO" id="GO:0006002">
    <property type="term" value="P:fructose 6-phosphate metabolic process"/>
    <property type="evidence" value="ECO:0007669"/>
    <property type="project" value="InterPro"/>
</dbReference>
<keyword evidence="8" id="KW-0418">Kinase</keyword>
<evidence type="ECO:0000256" key="8">
    <source>
        <dbReference type="ARBA" id="ARBA00022777"/>
    </source>
</evidence>
<dbReference type="InterPro" id="IPR035966">
    <property type="entry name" value="PKF_sf"/>
</dbReference>
<dbReference type="GO" id="GO:0005945">
    <property type="term" value="C:6-phosphofructokinase complex"/>
    <property type="evidence" value="ECO:0007669"/>
    <property type="project" value="TreeGrafter"/>
</dbReference>
<keyword evidence="14" id="KW-1185">Reference proteome</keyword>
<dbReference type="SUPFAM" id="SSF53784">
    <property type="entry name" value="Phosphofructokinase"/>
    <property type="match status" value="1"/>
</dbReference>
<proteinExistence type="inferred from homology"/>
<dbReference type="STRING" id="229921.ADN01_00285"/>
<feature type="domain" description="Phosphofructokinase" evidence="12">
    <location>
        <begin position="4"/>
        <end position="319"/>
    </location>
</feature>
<dbReference type="GO" id="GO:0070095">
    <property type="term" value="F:fructose-6-phosphate binding"/>
    <property type="evidence" value="ECO:0007669"/>
    <property type="project" value="TreeGrafter"/>
</dbReference>
<evidence type="ECO:0000313" key="14">
    <source>
        <dbReference type="Proteomes" id="UP000050501"/>
    </source>
</evidence>
<evidence type="ECO:0000256" key="6">
    <source>
        <dbReference type="ARBA" id="ARBA00022679"/>
    </source>
</evidence>
<evidence type="ECO:0000256" key="3">
    <source>
        <dbReference type="ARBA" id="ARBA00004679"/>
    </source>
</evidence>
<comment type="similarity">
    <text evidence="11">Belongs to the phosphofructokinase type A (PFKA) family.</text>
</comment>
<dbReference type="OrthoDB" id="9802503at2"/>
<dbReference type="PATRIC" id="fig|229921.5.peg.3422"/>
<comment type="pathway">
    <text evidence="3">Carbohydrate degradation; glycolysis; D-glyceraldehyde 3-phosphate and glycerone phosphate from D-glucose: step 3/4.</text>
</comment>
<sequence length="375" mass="40122">MSSQIGILTAGNDSPGLNAAIRAFGKTARSEFGMHLIGFQDGFQGMAEDRAIPLEGDLLSGILTQGGTLLGTSPDHPLEGSHPELTASILETYRRRQLDALICLGGRETQASALFLARQGLNILTLPRGIDNDLPETDLSIGCDTALGAAVEAIDRVHSTASSHHRILIVEIVGQYSGWLTLGAGLAGGADVILIPEVPYHIRKVADAILERRQAGKRFSIIAVAEGAMPYEQIQFFERSRKANQSLRQGDDRDRVAAQLHEIERQATRGNTLLLANRLESFTQLETRTTILGYLLRGGTPSATDRILATRLGTACAALVHENCFGLMVGIRQGVATPVPLEKVAGGCKTVPLDDPRLDSARRVGTCLGDSYPSA</sequence>
<comment type="cofactor">
    <cofactor evidence="1">
        <name>Mg(2+)</name>
        <dbReference type="ChEBI" id="CHEBI:18420"/>
    </cofactor>
</comment>
<dbReference type="AlphaFoldDB" id="A0A0P6YHQ1"/>
<accession>A0A0P6YHQ1</accession>
<keyword evidence="7" id="KW-0479">Metal-binding</keyword>